<name>A0A6C0F9W4_9ZZZZ</name>
<accession>A0A6C0F9W4</accession>
<protein>
    <submittedName>
        <fullName evidence="1">Uncharacterized protein</fullName>
    </submittedName>
</protein>
<sequence length="111" mass="13919">MKIGIFVKWTEDYGYNFSEIKLLNYFEKKNFVIYALDDFETISFEELIKIPIVMQNYQINIFKLYEYQERTFCNINYSFLNFQKICKKYYRYKINYYKNPKNLIHRQIYGR</sequence>
<dbReference type="EMBL" id="MN738802">
    <property type="protein sequence ID" value="QHT37641.1"/>
    <property type="molecule type" value="Genomic_DNA"/>
</dbReference>
<reference evidence="1" key="1">
    <citation type="journal article" date="2020" name="Nature">
        <title>Giant virus diversity and host interactions through global metagenomics.</title>
        <authorList>
            <person name="Schulz F."/>
            <person name="Roux S."/>
            <person name="Paez-Espino D."/>
            <person name="Jungbluth S."/>
            <person name="Walsh D.A."/>
            <person name="Denef V.J."/>
            <person name="McMahon K.D."/>
            <person name="Konstantinidis K.T."/>
            <person name="Eloe-Fadrosh E.A."/>
            <person name="Kyrpides N.C."/>
            <person name="Woyke T."/>
        </authorList>
    </citation>
    <scope>NUCLEOTIDE SEQUENCE</scope>
    <source>
        <strain evidence="1">GVMAG-S-ERX555997-44</strain>
    </source>
</reference>
<evidence type="ECO:0000313" key="1">
    <source>
        <dbReference type="EMBL" id="QHT37641.1"/>
    </source>
</evidence>
<proteinExistence type="predicted"/>
<dbReference type="AlphaFoldDB" id="A0A6C0F9W4"/>
<organism evidence="1">
    <name type="scientific">viral metagenome</name>
    <dbReference type="NCBI Taxonomy" id="1070528"/>
    <lineage>
        <taxon>unclassified sequences</taxon>
        <taxon>metagenomes</taxon>
        <taxon>organismal metagenomes</taxon>
    </lineage>
</organism>